<sequence length="59" mass="6869">MSNNEPLPAEFRKTGIALPPPQNFNPKISDRINVTILQGFRGRSNREQKKLMFKNMRLK</sequence>
<protein>
    <submittedName>
        <fullName evidence="2">Uncharacterized protein</fullName>
    </submittedName>
</protein>
<name>A0ABR8C019_APHFL</name>
<keyword evidence="3" id="KW-1185">Reference proteome</keyword>
<evidence type="ECO:0000313" key="2">
    <source>
        <dbReference type="EMBL" id="MBD2279858.1"/>
    </source>
</evidence>
<gene>
    <name evidence="2" type="ORF">H6F99_16670</name>
</gene>
<evidence type="ECO:0000313" key="3">
    <source>
        <dbReference type="Proteomes" id="UP000606721"/>
    </source>
</evidence>
<comment type="caution">
    <text evidence="2">The sequence shown here is derived from an EMBL/GenBank/DDBJ whole genome shotgun (WGS) entry which is preliminary data.</text>
</comment>
<accession>A0ABR8C019</accession>
<dbReference type="EMBL" id="JACJQT010000045">
    <property type="protein sequence ID" value="MBD2279858.1"/>
    <property type="molecule type" value="Genomic_DNA"/>
</dbReference>
<feature type="region of interest" description="Disordered" evidence="1">
    <location>
        <begin position="1"/>
        <end position="24"/>
    </location>
</feature>
<dbReference type="Proteomes" id="UP000606721">
    <property type="component" value="Unassembled WGS sequence"/>
</dbReference>
<dbReference type="RefSeq" id="WP_053539673.1">
    <property type="nucleotide sequence ID" value="NZ_JACJQT010000045.1"/>
</dbReference>
<proteinExistence type="predicted"/>
<evidence type="ECO:0000256" key="1">
    <source>
        <dbReference type="SAM" id="MobiDB-lite"/>
    </source>
</evidence>
<reference evidence="2 3" key="1">
    <citation type="journal article" date="2020" name="ISME J.">
        <title>Comparative genomics reveals insights into cyanobacterial evolution and habitat adaptation.</title>
        <authorList>
            <person name="Chen M.Y."/>
            <person name="Teng W.K."/>
            <person name="Zhao L."/>
            <person name="Hu C.X."/>
            <person name="Zhou Y.K."/>
            <person name="Han B.P."/>
            <person name="Song L.R."/>
            <person name="Shu W.S."/>
        </authorList>
    </citation>
    <scope>NUCLEOTIDE SEQUENCE [LARGE SCALE GENOMIC DNA]</scope>
    <source>
        <strain evidence="2 3">FACHB-1040</strain>
    </source>
</reference>
<organism evidence="2 3">
    <name type="scientific">Aphanizomenon flos-aquae FACHB-1040</name>
    <dbReference type="NCBI Taxonomy" id="2692887"/>
    <lineage>
        <taxon>Bacteria</taxon>
        <taxon>Bacillati</taxon>
        <taxon>Cyanobacteriota</taxon>
        <taxon>Cyanophyceae</taxon>
        <taxon>Nostocales</taxon>
        <taxon>Aphanizomenonaceae</taxon>
        <taxon>Aphanizomenon</taxon>
    </lineage>
</organism>